<reference evidence="2" key="1">
    <citation type="journal article" date="2022" name="Mol. Ecol. Resour.">
        <title>The genomes of chicory, endive, great burdock and yacon provide insights into Asteraceae palaeo-polyploidization history and plant inulin production.</title>
        <authorList>
            <person name="Fan W."/>
            <person name="Wang S."/>
            <person name="Wang H."/>
            <person name="Wang A."/>
            <person name="Jiang F."/>
            <person name="Liu H."/>
            <person name="Zhao H."/>
            <person name="Xu D."/>
            <person name="Zhang Y."/>
        </authorList>
    </citation>
    <scope>NUCLEOTIDE SEQUENCE [LARGE SCALE GENOMIC DNA]</scope>
    <source>
        <strain evidence="2">cv. Yunnan</strain>
    </source>
</reference>
<dbReference type="EMBL" id="CM042046">
    <property type="protein sequence ID" value="KAI3677100.1"/>
    <property type="molecule type" value="Genomic_DNA"/>
</dbReference>
<protein>
    <submittedName>
        <fullName evidence="1">Uncharacterized protein</fullName>
    </submittedName>
</protein>
<organism evidence="1 2">
    <name type="scientific">Smallanthus sonchifolius</name>
    <dbReference type="NCBI Taxonomy" id="185202"/>
    <lineage>
        <taxon>Eukaryota</taxon>
        <taxon>Viridiplantae</taxon>
        <taxon>Streptophyta</taxon>
        <taxon>Embryophyta</taxon>
        <taxon>Tracheophyta</taxon>
        <taxon>Spermatophyta</taxon>
        <taxon>Magnoliopsida</taxon>
        <taxon>eudicotyledons</taxon>
        <taxon>Gunneridae</taxon>
        <taxon>Pentapetalae</taxon>
        <taxon>asterids</taxon>
        <taxon>campanulids</taxon>
        <taxon>Asterales</taxon>
        <taxon>Asteraceae</taxon>
        <taxon>Asteroideae</taxon>
        <taxon>Heliantheae alliance</taxon>
        <taxon>Millerieae</taxon>
        <taxon>Smallanthus</taxon>
    </lineage>
</organism>
<dbReference type="Proteomes" id="UP001056120">
    <property type="component" value="Linkage Group LG29"/>
</dbReference>
<keyword evidence="2" id="KW-1185">Reference proteome</keyword>
<reference evidence="1 2" key="2">
    <citation type="journal article" date="2022" name="Mol. Ecol. Resour.">
        <title>The genomes of chicory, endive, great burdock and yacon provide insights into Asteraceae paleo-polyploidization history and plant inulin production.</title>
        <authorList>
            <person name="Fan W."/>
            <person name="Wang S."/>
            <person name="Wang H."/>
            <person name="Wang A."/>
            <person name="Jiang F."/>
            <person name="Liu H."/>
            <person name="Zhao H."/>
            <person name="Xu D."/>
            <person name="Zhang Y."/>
        </authorList>
    </citation>
    <scope>NUCLEOTIDE SEQUENCE [LARGE SCALE GENOMIC DNA]</scope>
    <source>
        <strain evidence="2">cv. Yunnan</strain>
        <tissue evidence="1">Leaves</tissue>
    </source>
</reference>
<sequence>MSSRWLLASLLRSSLHRSPTRSAFTHAGRSAARTRSHSHPSPTGYFLNRAVNYATSAGATPSQPPATPPAKGSHDGKITDEFTDAGSIGQVFQVIGGVVDLVRDCRRSLWLWRFWITRLG</sequence>
<evidence type="ECO:0000313" key="1">
    <source>
        <dbReference type="EMBL" id="KAI3677100.1"/>
    </source>
</evidence>
<gene>
    <name evidence="1" type="ORF">L1987_86720</name>
</gene>
<proteinExistence type="predicted"/>
<accession>A0ACB8Y022</accession>
<evidence type="ECO:0000313" key="2">
    <source>
        <dbReference type="Proteomes" id="UP001056120"/>
    </source>
</evidence>
<name>A0ACB8Y022_9ASTR</name>
<comment type="caution">
    <text evidence="1">The sequence shown here is derived from an EMBL/GenBank/DDBJ whole genome shotgun (WGS) entry which is preliminary data.</text>
</comment>